<protein>
    <submittedName>
        <fullName evidence="1">Uncharacterized protein</fullName>
    </submittedName>
</protein>
<dbReference type="AlphaFoldDB" id="A0A9X0CB45"/>
<name>A0A9X0CB45_9EURO</name>
<organism evidence="1 2">
    <name type="scientific">Penicillium fimorum</name>
    <dbReference type="NCBI Taxonomy" id="1882269"/>
    <lineage>
        <taxon>Eukaryota</taxon>
        <taxon>Fungi</taxon>
        <taxon>Dikarya</taxon>
        <taxon>Ascomycota</taxon>
        <taxon>Pezizomycotina</taxon>
        <taxon>Eurotiomycetes</taxon>
        <taxon>Eurotiomycetidae</taxon>
        <taxon>Eurotiales</taxon>
        <taxon>Aspergillaceae</taxon>
        <taxon>Penicillium</taxon>
    </lineage>
</organism>
<dbReference type="Proteomes" id="UP001149954">
    <property type="component" value="Unassembled WGS sequence"/>
</dbReference>
<evidence type="ECO:0000313" key="1">
    <source>
        <dbReference type="EMBL" id="KAJ5520034.1"/>
    </source>
</evidence>
<sequence>MNDYHSAIRNLIEKLLFPKRFGETKTRNLLEGLMGILNPGSRPSWKWMLEVHVHIGELNVTRSSWGPAVCADLDRRVCKEASSRYELSTGVGLAYCGLDCTSDVKIRSPDEPAVGGAP</sequence>
<comment type="caution">
    <text evidence="1">The sequence shown here is derived from an EMBL/GenBank/DDBJ whole genome shotgun (WGS) entry which is preliminary data.</text>
</comment>
<keyword evidence="2" id="KW-1185">Reference proteome</keyword>
<dbReference type="EMBL" id="JAPWDS010000001">
    <property type="protein sequence ID" value="KAJ5520034.1"/>
    <property type="molecule type" value="Genomic_DNA"/>
</dbReference>
<proteinExistence type="predicted"/>
<reference evidence="1" key="2">
    <citation type="journal article" date="2023" name="IMA Fungus">
        <title>Comparative genomic study of the Penicillium genus elucidates a diverse pangenome and 15 lateral gene transfer events.</title>
        <authorList>
            <person name="Petersen C."/>
            <person name="Sorensen T."/>
            <person name="Nielsen M.R."/>
            <person name="Sondergaard T.E."/>
            <person name="Sorensen J.L."/>
            <person name="Fitzpatrick D.A."/>
            <person name="Frisvad J.C."/>
            <person name="Nielsen K.L."/>
        </authorList>
    </citation>
    <scope>NUCLEOTIDE SEQUENCE</scope>
    <source>
        <strain evidence="1">IBT 29495</strain>
    </source>
</reference>
<accession>A0A9X0CB45</accession>
<reference evidence="1" key="1">
    <citation type="submission" date="2022-12" db="EMBL/GenBank/DDBJ databases">
        <authorList>
            <person name="Petersen C."/>
        </authorList>
    </citation>
    <scope>NUCLEOTIDE SEQUENCE</scope>
    <source>
        <strain evidence="1">IBT 29495</strain>
    </source>
</reference>
<gene>
    <name evidence="1" type="ORF">N7463_000487</name>
</gene>
<evidence type="ECO:0000313" key="2">
    <source>
        <dbReference type="Proteomes" id="UP001149954"/>
    </source>
</evidence>